<sequence length="111" mass="12341">MNYQFDLDSAASGSYYLAGGDPDQRENFFLDSMRAGNCTMYINHAPEKQANVHAECRSVNSESRIAIFASKTIPIGKELFLYYGEKYFGDKDGDSDGEGDHRSSAHISVLE</sequence>
<dbReference type="SUPFAM" id="SSF82199">
    <property type="entry name" value="SET domain"/>
    <property type="match status" value="1"/>
</dbReference>
<organism evidence="3 4">
    <name type="scientific">Heliocybe sulcata</name>
    <dbReference type="NCBI Taxonomy" id="5364"/>
    <lineage>
        <taxon>Eukaryota</taxon>
        <taxon>Fungi</taxon>
        <taxon>Dikarya</taxon>
        <taxon>Basidiomycota</taxon>
        <taxon>Agaricomycotina</taxon>
        <taxon>Agaricomycetes</taxon>
        <taxon>Gloeophyllales</taxon>
        <taxon>Gloeophyllaceae</taxon>
        <taxon>Heliocybe</taxon>
    </lineage>
</organism>
<dbReference type="InterPro" id="IPR046341">
    <property type="entry name" value="SET_dom_sf"/>
</dbReference>
<dbReference type="OrthoDB" id="6141102at2759"/>
<dbReference type="STRING" id="5364.A0A5C3MWK7"/>
<dbReference type="AlphaFoldDB" id="A0A5C3MWK7"/>
<dbReference type="EMBL" id="ML213516">
    <property type="protein sequence ID" value="TFK49252.1"/>
    <property type="molecule type" value="Genomic_DNA"/>
</dbReference>
<gene>
    <name evidence="3" type="ORF">OE88DRAFT_400829</name>
</gene>
<evidence type="ECO:0000313" key="4">
    <source>
        <dbReference type="Proteomes" id="UP000305948"/>
    </source>
</evidence>
<dbReference type="InterPro" id="IPR001214">
    <property type="entry name" value="SET_dom"/>
</dbReference>
<feature type="region of interest" description="Disordered" evidence="1">
    <location>
        <begin position="92"/>
        <end position="111"/>
    </location>
</feature>
<evidence type="ECO:0000259" key="2">
    <source>
        <dbReference type="Pfam" id="PF00856"/>
    </source>
</evidence>
<evidence type="ECO:0000256" key="1">
    <source>
        <dbReference type="SAM" id="MobiDB-lite"/>
    </source>
</evidence>
<dbReference type="Pfam" id="PF00856">
    <property type="entry name" value="SET"/>
    <property type="match status" value="1"/>
</dbReference>
<accession>A0A5C3MWK7</accession>
<feature type="domain" description="SET" evidence="2">
    <location>
        <begin position="24"/>
        <end position="84"/>
    </location>
</feature>
<proteinExistence type="predicted"/>
<dbReference type="Gene3D" id="2.170.270.10">
    <property type="entry name" value="SET domain"/>
    <property type="match status" value="1"/>
</dbReference>
<dbReference type="Proteomes" id="UP000305948">
    <property type="component" value="Unassembled WGS sequence"/>
</dbReference>
<reference evidence="3 4" key="1">
    <citation type="journal article" date="2019" name="Nat. Ecol. Evol.">
        <title>Megaphylogeny resolves global patterns of mushroom evolution.</title>
        <authorList>
            <person name="Varga T."/>
            <person name="Krizsan K."/>
            <person name="Foldi C."/>
            <person name="Dima B."/>
            <person name="Sanchez-Garcia M."/>
            <person name="Sanchez-Ramirez S."/>
            <person name="Szollosi G.J."/>
            <person name="Szarkandi J.G."/>
            <person name="Papp V."/>
            <person name="Albert L."/>
            <person name="Andreopoulos W."/>
            <person name="Angelini C."/>
            <person name="Antonin V."/>
            <person name="Barry K.W."/>
            <person name="Bougher N.L."/>
            <person name="Buchanan P."/>
            <person name="Buyck B."/>
            <person name="Bense V."/>
            <person name="Catcheside P."/>
            <person name="Chovatia M."/>
            <person name="Cooper J."/>
            <person name="Damon W."/>
            <person name="Desjardin D."/>
            <person name="Finy P."/>
            <person name="Geml J."/>
            <person name="Haridas S."/>
            <person name="Hughes K."/>
            <person name="Justo A."/>
            <person name="Karasinski D."/>
            <person name="Kautmanova I."/>
            <person name="Kiss B."/>
            <person name="Kocsube S."/>
            <person name="Kotiranta H."/>
            <person name="LaButti K.M."/>
            <person name="Lechner B.E."/>
            <person name="Liimatainen K."/>
            <person name="Lipzen A."/>
            <person name="Lukacs Z."/>
            <person name="Mihaltcheva S."/>
            <person name="Morgado L.N."/>
            <person name="Niskanen T."/>
            <person name="Noordeloos M.E."/>
            <person name="Ohm R.A."/>
            <person name="Ortiz-Santana B."/>
            <person name="Ovrebo C."/>
            <person name="Racz N."/>
            <person name="Riley R."/>
            <person name="Savchenko A."/>
            <person name="Shiryaev A."/>
            <person name="Soop K."/>
            <person name="Spirin V."/>
            <person name="Szebenyi C."/>
            <person name="Tomsovsky M."/>
            <person name="Tulloss R.E."/>
            <person name="Uehling J."/>
            <person name="Grigoriev I.V."/>
            <person name="Vagvolgyi C."/>
            <person name="Papp T."/>
            <person name="Martin F.M."/>
            <person name="Miettinen O."/>
            <person name="Hibbett D.S."/>
            <person name="Nagy L.G."/>
        </authorList>
    </citation>
    <scope>NUCLEOTIDE SEQUENCE [LARGE SCALE GENOMIC DNA]</scope>
    <source>
        <strain evidence="3 4">OMC1185</strain>
    </source>
</reference>
<keyword evidence="4" id="KW-1185">Reference proteome</keyword>
<protein>
    <recommendedName>
        <fullName evidence="2">SET domain-containing protein</fullName>
    </recommendedName>
</protein>
<feature type="compositionally biased region" description="Basic and acidic residues" evidence="1">
    <location>
        <begin position="92"/>
        <end position="103"/>
    </location>
</feature>
<evidence type="ECO:0000313" key="3">
    <source>
        <dbReference type="EMBL" id="TFK49252.1"/>
    </source>
</evidence>
<name>A0A5C3MWK7_9AGAM</name>